<dbReference type="GO" id="GO:0005524">
    <property type="term" value="F:ATP binding"/>
    <property type="evidence" value="ECO:0007669"/>
    <property type="project" value="InterPro"/>
</dbReference>
<evidence type="ECO:0000256" key="1">
    <source>
        <dbReference type="ARBA" id="ARBA00005417"/>
    </source>
</evidence>
<dbReference type="SUPFAM" id="SSF52540">
    <property type="entry name" value="P-loop containing nucleoside triphosphate hydrolases"/>
    <property type="match status" value="1"/>
</dbReference>
<protein>
    <recommendedName>
        <fullName evidence="3">ABC transporter domain-containing protein</fullName>
    </recommendedName>
</protein>
<accession>A0A497EJX8</accession>
<dbReference type="GO" id="GO:0016887">
    <property type="term" value="F:ATP hydrolysis activity"/>
    <property type="evidence" value="ECO:0007669"/>
    <property type="project" value="InterPro"/>
</dbReference>
<dbReference type="AlphaFoldDB" id="A0A497EJX8"/>
<organism evidence="4 5">
    <name type="scientific">Thermoproteota archaeon</name>
    <dbReference type="NCBI Taxonomy" id="2056631"/>
    <lineage>
        <taxon>Archaea</taxon>
        <taxon>Thermoproteota</taxon>
    </lineage>
</organism>
<evidence type="ECO:0000259" key="3">
    <source>
        <dbReference type="Pfam" id="PF00005"/>
    </source>
</evidence>
<sequence length="90" mass="9817">MYAHIALVLNASLANSVNRRISALSAGMLQRLSIAQAMLHNPQLIIANEPAANPDLVGRLELLNLIGKLHHEEKVDLLISSHIIPELARV</sequence>
<feature type="domain" description="ABC transporter" evidence="3">
    <location>
        <begin position="13"/>
        <end position="51"/>
    </location>
</feature>
<reference evidence="4 5" key="1">
    <citation type="submission" date="2018-06" db="EMBL/GenBank/DDBJ databases">
        <title>Extensive metabolic versatility and redundancy in microbially diverse, dynamic hydrothermal sediments.</title>
        <authorList>
            <person name="Dombrowski N."/>
            <person name="Teske A."/>
            <person name="Baker B.J."/>
        </authorList>
    </citation>
    <scope>NUCLEOTIDE SEQUENCE [LARGE SCALE GENOMIC DNA]</scope>
    <source>
        <strain evidence="4">B66_G16</strain>
    </source>
</reference>
<dbReference type="InterPro" id="IPR027417">
    <property type="entry name" value="P-loop_NTPase"/>
</dbReference>
<dbReference type="Gene3D" id="3.40.50.300">
    <property type="entry name" value="P-loop containing nucleotide triphosphate hydrolases"/>
    <property type="match status" value="1"/>
</dbReference>
<name>A0A497EJX8_9CREN</name>
<gene>
    <name evidence="4" type="ORF">DRJ31_10495</name>
</gene>
<dbReference type="EMBL" id="QMQV01000212">
    <property type="protein sequence ID" value="RLE46029.1"/>
    <property type="molecule type" value="Genomic_DNA"/>
</dbReference>
<comment type="caution">
    <text evidence="4">The sequence shown here is derived from an EMBL/GenBank/DDBJ whole genome shotgun (WGS) entry which is preliminary data.</text>
</comment>
<evidence type="ECO:0000313" key="4">
    <source>
        <dbReference type="EMBL" id="RLE46029.1"/>
    </source>
</evidence>
<dbReference type="PANTHER" id="PTHR43335">
    <property type="entry name" value="ABC TRANSPORTER, ATP-BINDING PROTEIN"/>
    <property type="match status" value="1"/>
</dbReference>
<proteinExistence type="inferred from homology"/>
<dbReference type="Pfam" id="PF00005">
    <property type="entry name" value="ABC_tran"/>
    <property type="match status" value="1"/>
</dbReference>
<dbReference type="PANTHER" id="PTHR43335:SF4">
    <property type="entry name" value="ABC TRANSPORTER, ATP-BINDING PROTEIN"/>
    <property type="match status" value="1"/>
</dbReference>
<dbReference type="Proteomes" id="UP000278475">
    <property type="component" value="Unassembled WGS sequence"/>
</dbReference>
<keyword evidence="2" id="KW-0813">Transport</keyword>
<dbReference type="InterPro" id="IPR003439">
    <property type="entry name" value="ABC_transporter-like_ATP-bd"/>
</dbReference>
<evidence type="ECO:0000256" key="2">
    <source>
        <dbReference type="ARBA" id="ARBA00022448"/>
    </source>
</evidence>
<comment type="similarity">
    <text evidence="1">Belongs to the ABC transporter superfamily.</text>
</comment>
<evidence type="ECO:0000313" key="5">
    <source>
        <dbReference type="Proteomes" id="UP000278475"/>
    </source>
</evidence>